<dbReference type="EMBL" id="CM037156">
    <property type="protein sequence ID" value="KAH7836840.1"/>
    <property type="molecule type" value="Genomic_DNA"/>
</dbReference>
<proteinExistence type="predicted"/>
<comment type="caution">
    <text evidence="1">The sequence shown here is derived from an EMBL/GenBank/DDBJ whole genome shotgun (WGS) entry which is preliminary data.</text>
</comment>
<reference evidence="1 2" key="1">
    <citation type="journal article" date="2021" name="Hortic Res">
        <title>High-quality reference genome and annotation aids understanding of berry development for evergreen blueberry (Vaccinium darrowii).</title>
        <authorList>
            <person name="Yu J."/>
            <person name="Hulse-Kemp A.M."/>
            <person name="Babiker E."/>
            <person name="Staton M."/>
        </authorList>
    </citation>
    <scope>NUCLEOTIDE SEQUENCE [LARGE SCALE GENOMIC DNA]</scope>
    <source>
        <strain evidence="2">cv. NJ 8807/NJ 8810</strain>
        <tissue evidence="1">Young leaf</tissue>
    </source>
</reference>
<protein>
    <submittedName>
        <fullName evidence="1">Uncharacterized protein</fullName>
    </submittedName>
</protein>
<dbReference type="Proteomes" id="UP000828048">
    <property type="component" value="Chromosome 6"/>
</dbReference>
<gene>
    <name evidence="1" type="ORF">Vadar_006297</name>
</gene>
<evidence type="ECO:0000313" key="2">
    <source>
        <dbReference type="Proteomes" id="UP000828048"/>
    </source>
</evidence>
<sequence length="857" mass="95946">MDNVTIFGQVELLRKRNVAVTIRDERELNAMRIRQVQPLRERNVGVQIREVRDMNVTGVREENERAETLARDNQGSSSTAKGKGKENARVTDSNMISKVTLAQRARRERERNLKQGSAYPLGQRSEIDRTIESLHSRPYTNRPSLTPRRRRLDCMGQGTNVTQPAEKRQTISHTTSTCPSSIPSTSSTPERNWNTLSSQVDLCCDDELDMATSLEAPTREHISLGRHYLGKMDILCPRCSALHWMDERLARSSRSNPLFGTCCLQGKIKLHALITPPPPLKALFDGDDVRSKSFLMYIRVYNTTNAFTSLGATFDDRVLPGRGPTPFTIHGELRHRVRSLLPQQGNDASYAQLYIYDPTSALEVGTNPRDVVHLPSTIGKCRDLNELLSSIYPKLDVASTSTPTFLTERTILSARNEDVNAINGAALDIFPGNVYTYLAADKMSEEDGIDSSITNRYPNEYLNSLDPAGLLPFKLDLKVGCPIILLRNIAPKDGLCNGTRMMVVRSTAASARSNPPGGTLTEGFVSYPRSKPSFPHQSQLLLYPIQVFAILEILRVKRPSTVTVWCTIKSSLQILRVKLSVWYFNYPSVTIARRSSVLQLLLMWRDVKGLLKVSKSDWKQAQQSLRVSKISTVLALISQQSQHFTLFCLSFEEILSSIEPSSLDWGYMEDLDCLEKEKKIRPSPEIDAFIKASSVGGRKHSVKTDYVLKVLGLDVCSDTIVGNDMLRKRVTTGSLGKVLDFSESLGFRLPPRKGVADFLQEVTSRKDQAQYWADSSKPYKFLPVSEIAEAFKNSKYGMPLKSTLSVPYDKSKNQPAALSKTKYEHARLCEGGKILDRILARVGKCTEDEAKAVLIQM</sequence>
<keyword evidence="2" id="KW-1185">Reference proteome</keyword>
<organism evidence="1 2">
    <name type="scientific">Vaccinium darrowii</name>
    <dbReference type="NCBI Taxonomy" id="229202"/>
    <lineage>
        <taxon>Eukaryota</taxon>
        <taxon>Viridiplantae</taxon>
        <taxon>Streptophyta</taxon>
        <taxon>Embryophyta</taxon>
        <taxon>Tracheophyta</taxon>
        <taxon>Spermatophyta</taxon>
        <taxon>Magnoliopsida</taxon>
        <taxon>eudicotyledons</taxon>
        <taxon>Gunneridae</taxon>
        <taxon>Pentapetalae</taxon>
        <taxon>asterids</taxon>
        <taxon>Ericales</taxon>
        <taxon>Ericaceae</taxon>
        <taxon>Vaccinioideae</taxon>
        <taxon>Vaccinieae</taxon>
        <taxon>Vaccinium</taxon>
    </lineage>
</organism>
<name>A0ACB7X8D8_9ERIC</name>
<evidence type="ECO:0000313" key="1">
    <source>
        <dbReference type="EMBL" id="KAH7836840.1"/>
    </source>
</evidence>
<accession>A0ACB7X8D8</accession>